<sequence length="111" mass="12231">MSDVETAFELTEYSEYSEPPSETNVSMEGGNVQLLNNFDQNDTESVLSLVSCISSASVYTPAASEANVEFSDSELNDSEEFHTQMLYPQAYITQLDCPERAECDTPVPPMA</sequence>
<evidence type="ECO:0000313" key="1">
    <source>
        <dbReference type="Proteomes" id="UP000887576"/>
    </source>
</evidence>
<reference evidence="2" key="1">
    <citation type="submission" date="2022-11" db="UniProtKB">
        <authorList>
            <consortium name="WormBaseParasite"/>
        </authorList>
    </citation>
    <scope>IDENTIFICATION</scope>
</reference>
<evidence type="ECO:0000313" key="2">
    <source>
        <dbReference type="WBParaSite" id="JU765_v2.g4110.t2"/>
    </source>
</evidence>
<accession>A0AC34R7C9</accession>
<protein>
    <submittedName>
        <fullName evidence="2">Uncharacterized protein</fullName>
    </submittedName>
</protein>
<proteinExistence type="predicted"/>
<dbReference type="Proteomes" id="UP000887576">
    <property type="component" value="Unplaced"/>
</dbReference>
<name>A0AC34R7C9_9BILA</name>
<organism evidence="1 2">
    <name type="scientific">Panagrolaimus sp. JU765</name>
    <dbReference type="NCBI Taxonomy" id="591449"/>
    <lineage>
        <taxon>Eukaryota</taxon>
        <taxon>Metazoa</taxon>
        <taxon>Ecdysozoa</taxon>
        <taxon>Nematoda</taxon>
        <taxon>Chromadorea</taxon>
        <taxon>Rhabditida</taxon>
        <taxon>Tylenchina</taxon>
        <taxon>Panagrolaimomorpha</taxon>
        <taxon>Panagrolaimoidea</taxon>
        <taxon>Panagrolaimidae</taxon>
        <taxon>Panagrolaimus</taxon>
    </lineage>
</organism>
<dbReference type="WBParaSite" id="JU765_v2.g4110.t2">
    <property type="protein sequence ID" value="JU765_v2.g4110.t2"/>
    <property type="gene ID" value="JU765_v2.g4110"/>
</dbReference>